<dbReference type="Gene3D" id="3.30.370.10">
    <property type="entry name" value="Barstar-like"/>
    <property type="match status" value="1"/>
</dbReference>
<sequence>MSLSLSKKQQRRYNARQLKKWQRKNRLLPATSDKCIKTPHIIQLDGIQSLEDFYRRLAAVVQLPAHCAMNLDALYDVLTGEISEHIVFRWTAMAQDVARSPAKLSGLSDMLRDLPQAAENIRFEP</sequence>
<dbReference type="InterPro" id="IPR035905">
    <property type="entry name" value="Barstar-like_sf"/>
</dbReference>
<dbReference type="RefSeq" id="WP_036558759.1">
    <property type="nucleotide sequence ID" value="NZ_JRNI01000018.1"/>
</dbReference>
<accession>A0A095Z8D4</accession>
<evidence type="ECO:0000313" key="4">
    <source>
        <dbReference type="Proteomes" id="UP000029629"/>
    </source>
</evidence>
<gene>
    <name evidence="3" type="ORF">HMPREF2130_05190</name>
</gene>
<dbReference type="Pfam" id="PF01337">
    <property type="entry name" value="Barstar"/>
    <property type="match status" value="1"/>
</dbReference>
<feature type="domain" description="Barstar (barnase inhibitor)" evidence="2">
    <location>
        <begin position="41"/>
        <end position="118"/>
    </location>
</feature>
<comment type="similarity">
    <text evidence="1">Belongs to the barstar family.</text>
</comment>
<organism evidence="3 4">
    <name type="scientific">Oligella urethralis DNF00040</name>
    <dbReference type="NCBI Taxonomy" id="1401065"/>
    <lineage>
        <taxon>Bacteria</taxon>
        <taxon>Pseudomonadati</taxon>
        <taxon>Pseudomonadota</taxon>
        <taxon>Betaproteobacteria</taxon>
        <taxon>Burkholderiales</taxon>
        <taxon>Alcaligenaceae</taxon>
        <taxon>Oligella</taxon>
    </lineage>
</organism>
<reference evidence="3 4" key="1">
    <citation type="submission" date="2014-07" db="EMBL/GenBank/DDBJ databases">
        <authorList>
            <person name="McCorrison J."/>
            <person name="Sanka R."/>
            <person name="Torralba M."/>
            <person name="Gillis M."/>
            <person name="Haft D.H."/>
            <person name="Methe B."/>
            <person name="Sutton G."/>
            <person name="Nelson K.E."/>
        </authorList>
    </citation>
    <scope>NUCLEOTIDE SEQUENCE [LARGE SCALE GENOMIC DNA]</scope>
    <source>
        <strain evidence="3 4">DNF00040</strain>
    </source>
</reference>
<evidence type="ECO:0000259" key="2">
    <source>
        <dbReference type="Pfam" id="PF01337"/>
    </source>
</evidence>
<keyword evidence="4" id="KW-1185">Reference proteome</keyword>
<name>A0A095Z8D4_9BURK</name>
<dbReference type="AlphaFoldDB" id="A0A095Z8D4"/>
<proteinExistence type="inferred from homology"/>
<evidence type="ECO:0000313" key="3">
    <source>
        <dbReference type="EMBL" id="KGF30995.1"/>
    </source>
</evidence>
<protein>
    <recommendedName>
        <fullName evidence="2">Barstar (barnase inhibitor) domain-containing protein</fullName>
    </recommendedName>
</protein>
<dbReference type="InterPro" id="IPR000468">
    <property type="entry name" value="Barstar"/>
</dbReference>
<dbReference type="Proteomes" id="UP000029629">
    <property type="component" value="Unassembled WGS sequence"/>
</dbReference>
<dbReference type="EMBL" id="JRNI01000018">
    <property type="protein sequence ID" value="KGF30995.1"/>
    <property type="molecule type" value="Genomic_DNA"/>
</dbReference>
<dbReference type="SUPFAM" id="SSF52038">
    <property type="entry name" value="Barstar-related"/>
    <property type="match status" value="1"/>
</dbReference>
<comment type="caution">
    <text evidence="3">The sequence shown here is derived from an EMBL/GenBank/DDBJ whole genome shotgun (WGS) entry which is preliminary data.</text>
</comment>
<dbReference type="OrthoDB" id="5295683at2"/>
<evidence type="ECO:0000256" key="1">
    <source>
        <dbReference type="ARBA" id="ARBA00006845"/>
    </source>
</evidence>